<comment type="subcellular location">
    <subcellularLocation>
        <location evidence="2">Cell membrane</location>
        <topology evidence="2">Single-pass type II membrane protein</topology>
    </subcellularLocation>
    <subcellularLocation>
        <location evidence="7">Membrane</location>
        <topology evidence="7">Single-pass type II membrane protein</topology>
    </subcellularLocation>
</comment>
<evidence type="ECO:0000256" key="3">
    <source>
        <dbReference type="ARBA" id="ARBA00009370"/>
    </source>
</evidence>
<feature type="active site" evidence="6">
    <location>
        <position position="136"/>
    </location>
</feature>
<feature type="transmembrane region" description="Helical" evidence="7">
    <location>
        <begin position="41"/>
        <end position="64"/>
    </location>
</feature>
<dbReference type="InterPro" id="IPR019757">
    <property type="entry name" value="Pept_S26A_signal_pept_1_Lys-AS"/>
</dbReference>
<dbReference type="GO" id="GO:0009003">
    <property type="term" value="F:signal peptidase activity"/>
    <property type="evidence" value="ECO:0007669"/>
    <property type="project" value="UniProtKB-EC"/>
</dbReference>
<dbReference type="PRINTS" id="PR00727">
    <property type="entry name" value="LEADERPTASE"/>
</dbReference>
<keyword evidence="7" id="KW-0645">Protease</keyword>
<evidence type="ECO:0000256" key="5">
    <source>
        <dbReference type="ARBA" id="ARBA00022801"/>
    </source>
</evidence>
<dbReference type="EMBL" id="AQHZ01000024">
    <property type="protein sequence ID" value="ENO17659.1"/>
    <property type="molecule type" value="Genomic_DNA"/>
</dbReference>
<dbReference type="HOGENOM" id="CLU_028723_0_1_11"/>
<dbReference type="GO" id="GO:0006465">
    <property type="term" value="P:signal peptide processing"/>
    <property type="evidence" value="ECO:0007669"/>
    <property type="project" value="InterPro"/>
</dbReference>
<evidence type="ECO:0000256" key="7">
    <source>
        <dbReference type="RuleBase" id="RU362042"/>
    </source>
</evidence>
<gene>
    <name evidence="9" type="primary">lepB</name>
    <name evidence="9" type="ORF">HMPREF9004_1569</name>
</gene>
<reference evidence="9 10" key="1">
    <citation type="submission" date="2013-03" db="EMBL/GenBank/DDBJ databases">
        <title>Reference genome for the Human Microbiome Project.</title>
        <authorList>
            <person name="Aqrawi P."/>
            <person name="Ayvaz T."/>
            <person name="Bess C."/>
            <person name="Blankenburg K."/>
            <person name="Coyle M."/>
            <person name="Deng J."/>
            <person name="Forbes L."/>
            <person name="Fowler G."/>
            <person name="Francisco L."/>
            <person name="Fu Q."/>
            <person name="Gibbs R."/>
            <person name="Gross S."/>
            <person name="Gubbala S."/>
            <person name="Hale W."/>
            <person name="Hemphill L."/>
            <person name="Highlander S."/>
            <person name="Hirani K."/>
            <person name="Jackson L."/>
            <person name="Jakkamsetti A."/>
            <person name="Javaid M."/>
            <person name="Jayaseelan J.C."/>
            <person name="Jiang H."/>
            <person name="Joshi V."/>
            <person name="Korchina V."/>
            <person name="Kovar C."/>
            <person name="Lara F."/>
            <person name="Lee S."/>
            <person name="Liu Y."/>
            <person name="Mata R."/>
            <person name="Mathew T."/>
            <person name="Munidasa M."/>
            <person name="Muzny D."/>
            <person name="Nazareth L."/>
            <person name="Ngo R."/>
            <person name="Nguyen L."/>
            <person name="Nguyen N."/>
            <person name="Okwuonu G."/>
            <person name="Ongeri F."/>
            <person name="Palculict T."/>
            <person name="Patil S."/>
            <person name="Petrosino J."/>
            <person name="Pham C."/>
            <person name="Pham P."/>
            <person name="Pu L.-L."/>
            <person name="Qin X."/>
            <person name="Qu J."/>
            <person name="Reid J."/>
            <person name="Ross M."/>
            <person name="Ruth R."/>
            <person name="Saada N."/>
            <person name="San Lucas F."/>
            <person name="Santibanez J."/>
            <person name="Shang Y."/>
            <person name="Simmons D."/>
            <person name="Song X.-Z."/>
            <person name="Tang L.-Y."/>
            <person name="Thornton R."/>
            <person name="Warren J."/>
            <person name="Weissenberger G."/>
            <person name="Wilczek-Boney K."/>
            <person name="Worley K."/>
            <person name="Youmans B."/>
            <person name="Zhang J."/>
            <person name="Zhang L."/>
            <person name="Zhao Z."/>
            <person name="Zhou C."/>
            <person name="Zhu D."/>
            <person name="Zhu Y."/>
        </authorList>
    </citation>
    <scope>NUCLEOTIDE SEQUENCE [LARGE SCALE GENOMIC DNA]</scope>
    <source>
        <strain evidence="9 10">F0333</strain>
    </source>
</reference>
<proteinExistence type="inferred from homology"/>
<dbReference type="EC" id="3.4.21.89" evidence="4 7"/>
<comment type="catalytic activity">
    <reaction evidence="1 7">
        <text>Cleavage of hydrophobic, N-terminal signal or leader sequences from secreted and periplasmic proteins.</text>
        <dbReference type="EC" id="3.4.21.89"/>
    </reaction>
</comment>
<dbReference type="Proteomes" id="UP000013015">
    <property type="component" value="Unassembled WGS sequence"/>
</dbReference>
<dbReference type="PANTHER" id="PTHR43390">
    <property type="entry name" value="SIGNAL PEPTIDASE I"/>
    <property type="match status" value="1"/>
</dbReference>
<comment type="caution">
    <text evidence="9">The sequence shown here is derived from an EMBL/GenBank/DDBJ whole genome shotgun (WGS) entry which is preliminary data.</text>
</comment>
<organism evidence="9 10">
    <name type="scientific">Schaalia cardiffensis F0333</name>
    <dbReference type="NCBI Taxonomy" id="888050"/>
    <lineage>
        <taxon>Bacteria</taxon>
        <taxon>Bacillati</taxon>
        <taxon>Actinomycetota</taxon>
        <taxon>Actinomycetes</taxon>
        <taxon>Actinomycetales</taxon>
        <taxon>Actinomycetaceae</taxon>
        <taxon>Schaalia</taxon>
    </lineage>
</organism>
<evidence type="ECO:0000256" key="1">
    <source>
        <dbReference type="ARBA" id="ARBA00000677"/>
    </source>
</evidence>
<evidence type="ECO:0000256" key="2">
    <source>
        <dbReference type="ARBA" id="ARBA00004401"/>
    </source>
</evidence>
<keyword evidence="10" id="KW-1185">Reference proteome</keyword>
<accession>N6WBT1</accession>
<feature type="domain" description="Peptidase S26" evidence="8">
    <location>
        <begin position="39"/>
        <end position="225"/>
    </location>
</feature>
<keyword evidence="7" id="KW-0812">Transmembrane</keyword>
<dbReference type="InterPro" id="IPR036286">
    <property type="entry name" value="LexA/Signal_pep-like_sf"/>
</dbReference>
<evidence type="ECO:0000256" key="4">
    <source>
        <dbReference type="ARBA" id="ARBA00013208"/>
    </source>
</evidence>
<name>N6WBT1_9ACTO</name>
<feature type="active site" evidence="6">
    <location>
        <position position="69"/>
    </location>
</feature>
<protein>
    <recommendedName>
        <fullName evidence="4 7">Signal peptidase I</fullName>
        <ecNumber evidence="4 7">3.4.21.89</ecNumber>
    </recommendedName>
</protein>
<dbReference type="eggNOG" id="COG0681">
    <property type="taxonomic scope" value="Bacteria"/>
</dbReference>
<dbReference type="InterPro" id="IPR000223">
    <property type="entry name" value="Pept_S26A_signal_pept_1"/>
</dbReference>
<evidence type="ECO:0000313" key="10">
    <source>
        <dbReference type="Proteomes" id="UP000013015"/>
    </source>
</evidence>
<keyword evidence="7" id="KW-0472">Membrane</keyword>
<dbReference type="Pfam" id="PF10502">
    <property type="entry name" value="Peptidase_S26"/>
    <property type="match status" value="1"/>
</dbReference>
<evidence type="ECO:0000259" key="8">
    <source>
        <dbReference type="Pfam" id="PF10502"/>
    </source>
</evidence>
<dbReference type="PROSITE" id="PS00761">
    <property type="entry name" value="SPASE_I_3"/>
    <property type="match status" value="1"/>
</dbReference>
<dbReference type="PATRIC" id="fig|888050.3.peg.1505"/>
<dbReference type="GO" id="GO:0004252">
    <property type="term" value="F:serine-type endopeptidase activity"/>
    <property type="evidence" value="ECO:0007669"/>
    <property type="project" value="InterPro"/>
</dbReference>
<dbReference type="Gene3D" id="2.10.109.10">
    <property type="entry name" value="Umud Fragment, subunit A"/>
    <property type="match status" value="1"/>
</dbReference>
<evidence type="ECO:0000313" key="9">
    <source>
        <dbReference type="EMBL" id="ENO17659.1"/>
    </source>
</evidence>
<evidence type="ECO:0000256" key="6">
    <source>
        <dbReference type="PIRSR" id="PIRSR600223-1"/>
    </source>
</evidence>
<dbReference type="AlphaFoldDB" id="N6WBT1"/>
<dbReference type="STRING" id="888050.HMPREF9004_1569"/>
<dbReference type="SUPFAM" id="SSF51306">
    <property type="entry name" value="LexA/Signal peptidase"/>
    <property type="match status" value="1"/>
</dbReference>
<dbReference type="PANTHER" id="PTHR43390:SF1">
    <property type="entry name" value="CHLOROPLAST PROCESSING PEPTIDASE"/>
    <property type="match status" value="1"/>
</dbReference>
<dbReference type="InterPro" id="IPR019533">
    <property type="entry name" value="Peptidase_S26"/>
</dbReference>
<keyword evidence="7" id="KW-1133">Transmembrane helix</keyword>
<dbReference type="CDD" id="cd06530">
    <property type="entry name" value="S26_SPase_I"/>
    <property type="match status" value="1"/>
</dbReference>
<dbReference type="InterPro" id="IPR019758">
    <property type="entry name" value="Pept_S26A_signal_pept_1_CS"/>
</dbReference>
<keyword evidence="5 7" id="KW-0378">Hydrolase</keyword>
<dbReference type="PROSITE" id="PS00760">
    <property type="entry name" value="SPASE_I_2"/>
    <property type="match status" value="1"/>
</dbReference>
<dbReference type="NCBIfam" id="TIGR02227">
    <property type="entry name" value="sigpep_I_bact"/>
    <property type="match status" value="1"/>
</dbReference>
<dbReference type="GO" id="GO:0005886">
    <property type="term" value="C:plasma membrane"/>
    <property type="evidence" value="ECO:0007669"/>
    <property type="project" value="UniProtKB-SubCell"/>
</dbReference>
<sequence length="245" mass="26741">MSAGSTGTRHMRVKLAPQHLPKAQEPAELEPLGFFGWIKEMLSVILVAAIISALLRAFVFQVFWIPSPSMRDTLVEHDKIVVSRIDAWTGSIQRGDVVVFHDELGWLRSSHGSSPLRRVGEFFGIVPAGDEQTLVKRVIGVGGDRVSFSVETGRISVNGVPIEEPYIAQGQVPSTIPFDEVVPEGTLWVMGDNRGNSADSRYHRQNGESPFVPVGAVVGTVKAVILPLNRAHWGLSAPEVFSQVK</sequence>
<comment type="similarity">
    <text evidence="3 7">Belongs to the peptidase S26 family.</text>
</comment>